<name>A0ABV4NI71_9VIBR</name>
<accession>A0ABV4NI71</accession>
<proteinExistence type="predicted"/>
<reference evidence="1 2" key="1">
    <citation type="journal article" date="2024" name="ISME J.">
        <title>Tailless and filamentous prophages are predominant in marine Vibrio.</title>
        <authorList>
            <person name="Steensen K."/>
            <person name="Seneca J."/>
            <person name="Bartlau N."/>
            <person name="Yu X.A."/>
            <person name="Hussain F.A."/>
            <person name="Polz M.F."/>
        </authorList>
    </citation>
    <scope>NUCLEOTIDE SEQUENCE [LARGE SCALE GENOMIC DNA]</scope>
    <source>
        <strain evidence="1 2">10N.222.51.A1</strain>
    </source>
</reference>
<dbReference type="RefSeq" id="WP_372268326.1">
    <property type="nucleotide sequence ID" value="NZ_JBFRUW010000108.1"/>
</dbReference>
<evidence type="ECO:0000313" key="2">
    <source>
        <dbReference type="Proteomes" id="UP001570417"/>
    </source>
</evidence>
<keyword evidence="2" id="KW-1185">Reference proteome</keyword>
<comment type="caution">
    <text evidence="1">The sequence shown here is derived from an EMBL/GenBank/DDBJ whole genome shotgun (WGS) entry which is preliminary data.</text>
</comment>
<protein>
    <submittedName>
        <fullName evidence="1">Uncharacterized protein</fullName>
    </submittedName>
</protein>
<evidence type="ECO:0000313" key="1">
    <source>
        <dbReference type="EMBL" id="MFA0570679.1"/>
    </source>
</evidence>
<organism evidence="1 2">
    <name type="scientific">Vibrio gallaecicus</name>
    <dbReference type="NCBI Taxonomy" id="552386"/>
    <lineage>
        <taxon>Bacteria</taxon>
        <taxon>Pseudomonadati</taxon>
        <taxon>Pseudomonadota</taxon>
        <taxon>Gammaproteobacteria</taxon>
        <taxon>Vibrionales</taxon>
        <taxon>Vibrionaceae</taxon>
        <taxon>Vibrio</taxon>
    </lineage>
</organism>
<gene>
    <name evidence="1" type="ORF">AB4566_20700</name>
</gene>
<sequence>MRWQVKYALNNMNEASDRIKAEYVEGDLIRIEAKEQPDVLALISDTYTMNKTLVEKYVKESPSIDFLCGYRKDCVWEGEAIYFLEQNKIGWGNYGTLYSAALEGNANFAEHKVFFFAARLIHQYGIVKNAEREFDRVFRVTLKNGRGIRIGLIPDYEPTADNVRSLWDKFGPLDIAWNFNPNGKPTSAAKAVGEELGCKVLMTGDIKGYLQSL</sequence>
<dbReference type="Proteomes" id="UP001570417">
    <property type="component" value="Unassembled WGS sequence"/>
</dbReference>
<dbReference type="EMBL" id="JBFRUW010000108">
    <property type="protein sequence ID" value="MFA0570679.1"/>
    <property type="molecule type" value="Genomic_DNA"/>
</dbReference>